<organism evidence="4 5">
    <name type="scientific">Lithohypha guttulata</name>
    <dbReference type="NCBI Taxonomy" id="1690604"/>
    <lineage>
        <taxon>Eukaryota</taxon>
        <taxon>Fungi</taxon>
        <taxon>Dikarya</taxon>
        <taxon>Ascomycota</taxon>
        <taxon>Pezizomycotina</taxon>
        <taxon>Eurotiomycetes</taxon>
        <taxon>Chaetothyriomycetidae</taxon>
        <taxon>Chaetothyriales</taxon>
        <taxon>Trichomeriaceae</taxon>
        <taxon>Lithohypha</taxon>
    </lineage>
</organism>
<dbReference type="SUPFAM" id="SSF52096">
    <property type="entry name" value="ClpP/crotonase"/>
    <property type="match status" value="1"/>
</dbReference>
<evidence type="ECO:0000256" key="2">
    <source>
        <dbReference type="ARBA" id="ARBA00023140"/>
    </source>
</evidence>
<evidence type="ECO:0000313" key="5">
    <source>
        <dbReference type="Proteomes" id="UP001345013"/>
    </source>
</evidence>
<dbReference type="Pfam" id="PF00378">
    <property type="entry name" value="ECH_1"/>
    <property type="match status" value="1"/>
</dbReference>
<dbReference type="PANTHER" id="PTHR43684">
    <property type="match status" value="1"/>
</dbReference>
<dbReference type="Gene3D" id="3.30.559.10">
    <property type="entry name" value="Chloramphenicol acetyltransferase-like domain"/>
    <property type="match status" value="1"/>
</dbReference>
<keyword evidence="2" id="KW-0576">Peroxisome</keyword>
<evidence type="ECO:0000256" key="1">
    <source>
        <dbReference type="ARBA" id="ARBA00004275"/>
    </source>
</evidence>
<dbReference type="InterPro" id="IPR001753">
    <property type="entry name" value="Enoyl-CoA_hydra/iso"/>
</dbReference>
<reference evidence="4 5" key="1">
    <citation type="submission" date="2023-08" db="EMBL/GenBank/DDBJ databases">
        <title>Black Yeasts Isolated from many extreme environments.</title>
        <authorList>
            <person name="Coleine C."/>
            <person name="Stajich J.E."/>
            <person name="Selbmann L."/>
        </authorList>
    </citation>
    <scope>NUCLEOTIDE SEQUENCE [LARGE SCALE GENOMIC DNA]</scope>
    <source>
        <strain evidence="4 5">CCFEE 5885</strain>
    </source>
</reference>
<dbReference type="Gene3D" id="3.90.226.10">
    <property type="entry name" value="2-enoyl-CoA Hydratase, Chain A, domain 1"/>
    <property type="match status" value="1"/>
</dbReference>
<protein>
    <submittedName>
        <fullName evidence="4">Uncharacterized protein</fullName>
    </submittedName>
</protein>
<dbReference type="PANTHER" id="PTHR43684:SF1">
    <property type="entry name" value="ENOYL-COA DELTA ISOMERASE 2"/>
    <property type="match status" value="1"/>
</dbReference>
<evidence type="ECO:0000256" key="3">
    <source>
        <dbReference type="ARBA" id="ARBA00023235"/>
    </source>
</evidence>
<name>A0ABR0KMC9_9EURO</name>
<dbReference type="InterPro" id="IPR029045">
    <property type="entry name" value="ClpP/crotonase-like_dom_sf"/>
</dbReference>
<keyword evidence="3" id="KW-0413">Isomerase</keyword>
<sequence length="492" mass="54111">MPLSPPTLQTIEFDLLSDKAVLLTYNQPKISNAFTLQQYYDLATALTWARDTEPIIVVVLTGAGKHYCAGKVLQSPDVGGPTIDQEIAAGSALGQVLQGYPKILIAAVNGAAIGWGCTQLWNFDLVYASSVAFFQTPFTRLGFVPEGGSSYTFPKVMGRPHAMRMLLGSERISAKEMYVSGFVTEVIDEADRERFVAKVCEKARMIAGYPEESVKLVKELTSRGAEIAELRAASERERVALSRVLSGDAAKKMMAEFAGKSKSKKEGSKLSSQYGIQRSWQALRLLRSPDVATTIKDSYKCYKVPTTRDLQPWLEETFTVAETGTSVDVTIREAHEHLSQRSLCQLLPHYTDDASFKGSILLLVSHWRTEASDVYIMINQLLDYAIDLLEGTRIQTALGTHITGSEVQFLTGLLDDVLMPHRIQSRSKSPCGEALRDYCAHIPSIDFHITGNPSAPPTNEQAYQSTFTSTTTSNLTRACKANFVSVTSAQHT</sequence>
<keyword evidence="5" id="KW-1185">Reference proteome</keyword>
<dbReference type="InterPro" id="IPR051053">
    <property type="entry name" value="ECH/Chromodomain_protein"/>
</dbReference>
<dbReference type="CDD" id="cd06558">
    <property type="entry name" value="crotonase-like"/>
    <property type="match status" value="1"/>
</dbReference>
<evidence type="ECO:0000313" key="4">
    <source>
        <dbReference type="EMBL" id="KAK5100226.1"/>
    </source>
</evidence>
<dbReference type="Proteomes" id="UP001345013">
    <property type="component" value="Unassembled WGS sequence"/>
</dbReference>
<dbReference type="EMBL" id="JAVRRG010000007">
    <property type="protein sequence ID" value="KAK5100226.1"/>
    <property type="molecule type" value="Genomic_DNA"/>
</dbReference>
<dbReference type="InterPro" id="IPR023213">
    <property type="entry name" value="CAT-like_dom_sf"/>
</dbReference>
<gene>
    <name evidence="4" type="ORF">LTR24_001021</name>
</gene>
<proteinExistence type="predicted"/>
<comment type="subcellular location">
    <subcellularLocation>
        <location evidence="1">Peroxisome</location>
    </subcellularLocation>
</comment>
<accession>A0ABR0KMC9</accession>
<comment type="caution">
    <text evidence="4">The sequence shown here is derived from an EMBL/GenBank/DDBJ whole genome shotgun (WGS) entry which is preliminary data.</text>
</comment>